<reference evidence="1" key="1">
    <citation type="journal article" date="2021" name="Proc. Natl. Acad. Sci. U.S.A.">
        <title>A Catalog of Tens of Thousands of Viruses from Human Metagenomes Reveals Hidden Associations with Chronic Diseases.</title>
        <authorList>
            <person name="Tisza M.J."/>
            <person name="Buck C.B."/>
        </authorList>
    </citation>
    <scope>NUCLEOTIDE SEQUENCE</scope>
    <source>
        <strain evidence="1">CtHP32</strain>
    </source>
</reference>
<sequence>MSDITITQPALPADLPENWTNLQYVSAGGTETGLSQQHGYNYLMKQVNDAQTAVNTLAEQAQEAVSGLESGALTATATRSGTTVAITGPEDAVTVTFLAPADWTEGDSYTYNGTPVTVTDLNGNPVTDGWKQGAVLTFQISGGVAYFVGGASGSFLPLSGGTMTGPAVGAAGALGTAQFRNVQYGTEPLTPGESPLPQGTLYITPEVNGGAGNWQQVVDNDSYTLKINESAGLALLMLKPISEPPTGTWSVPSTPQYGSFSIVGKTYQIVPPESPNVIPAAYRPVNPYSENKINNNYSSSININGNLLTWAAELNITRNQGYVAITVRGIYNGTENFDLELPEGLTGGGLSTIYPYSAYNN</sequence>
<protein>
    <submittedName>
        <fullName evidence="1">Uncharacterized protein</fullName>
    </submittedName>
</protein>
<dbReference type="EMBL" id="BK014710">
    <property type="protein sequence ID" value="DAD68830.1"/>
    <property type="molecule type" value="Genomic_DNA"/>
</dbReference>
<name>A0A8S5LFU8_9CAUD</name>
<evidence type="ECO:0000313" key="1">
    <source>
        <dbReference type="EMBL" id="DAD68830.1"/>
    </source>
</evidence>
<proteinExistence type="predicted"/>
<accession>A0A8S5LFU8</accession>
<organism evidence="1">
    <name type="scientific">Myoviridae sp. ctHP32</name>
    <dbReference type="NCBI Taxonomy" id="2823539"/>
    <lineage>
        <taxon>Viruses</taxon>
        <taxon>Duplodnaviria</taxon>
        <taxon>Heunggongvirae</taxon>
        <taxon>Uroviricota</taxon>
        <taxon>Caudoviricetes</taxon>
    </lineage>
</organism>